<dbReference type="InterPro" id="IPR033932">
    <property type="entry name" value="YtcJ-like"/>
</dbReference>
<gene>
    <name evidence="2" type="ORF">DY218_09205</name>
</gene>
<dbReference type="CDD" id="cd01300">
    <property type="entry name" value="YtcJ_like"/>
    <property type="match status" value="1"/>
</dbReference>
<dbReference type="SUPFAM" id="SSF51338">
    <property type="entry name" value="Composite domain of metallo-dependent hydrolases"/>
    <property type="match status" value="1"/>
</dbReference>
<dbReference type="Gene3D" id="2.30.40.10">
    <property type="entry name" value="Urease, subunit C, domain 1"/>
    <property type="match status" value="1"/>
</dbReference>
<dbReference type="Pfam" id="PF07969">
    <property type="entry name" value="Amidohydro_3"/>
    <property type="match status" value="1"/>
</dbReference>
<dbReference type="RefSeq" id="WP_128555432.1">
    <property type="nucleotide sequence ID" value="NZ_QUAK01000049.1"/>
</dbReference>
<dbReference type="Proteomes" id="UP000263094">
    <property type="component" value="Unassembled WGS sequence"/>
</dbReference>
<dbReference type="InterPro" id="IPR013108">
    <property type="entry name" value="Amidohydro_3"/>
</dbReference>
<proteinExistence type="predicted"/>
<dbReference type="EMBL" id="QUAK01000049">
    <property type="protein sequence ID" value="RFU86998.1"/>
    <property type="molecule type" value="Genomic_DNA"/>
</dbReference>
<dbReference type="Gene3D" id="3.20.20.140">
    <property type="entry name" value="Metal-dependent hydrolases"/>
    <property type="match status" value="1"/>
</dbReference>
<reference evidence="2 3" key="1">
    <citation type="submission" date="2018-08" db="EMBL/GenBank/DDBJ databases">
        <title>Isolation, diversity and antifungal activity of Actinobacteria from wheat.</title>
        <authorList>
            <person name="Han C."/>
        </authorList>
    </citation>
    <scope>NUCLEOTIDE SEQUENCE [LARGE SCALE GENOMIC DNA]</scope>
    <source>
        <strain evidence="2 3">NEAU-YY421</strain>
    </source>
</reference>
<accession>A0A372M7S0</accession>
<feature type="domain" description="Amidohydrolase 3" evidence="1">
    <location>
        <begin position="51"/>
        <end position="497"/>
    </location>
</feature>
<organism evidence="2 3">
    <name type="scientific">Streptomyces triticagri</name>
    <dbReference type="NCBI Taxonomy" id="2293568"/>
    <lineage>
        <taxon>Bacteria</taxon>
        <taxon>Bacillati</taxon>
        <taxon>Actinomycetota</taxon>
        <taxon>Actinomycetes</taxon>
        <taxon>Kitasatosporales</taxon>
        <taxon>Streptomycetaceae</taxon>
        <taxon>Streptomyces</taxon>
    </lineage>
</organism>
<evidence type="ECO:0000313" key="2">
    <source>
        <dbReference type="EMBL" id="RFU86998.1"/>
    </source>
</evidence>
<dbReference type="InterPro" id="IPR011059">
    <property type="entry name" value="Metal-dep_hydrolase_composite"/>
</dbReference>
<dbReference type="SUPFAM" id="SSF51556">
    <property type="entry name" value="Metallo-dependent hydrolases"/>
    <property type="match status" value="1"/>
</dbReference>
<dbReference type="AlphaFoldDB" id="A0A372M7S0"/>
<dbReference type="PANTHER" id="PTHR22642">
    <property type="entry name" value="IMIDAZOLONEPROPIONASE"/>
    <property type="match status" value="1"/>
</dbReference>
<protein>
    <submittedName>
        <fullName evidence="2">Amidohydrolase</fullName>
    </submittedName>
</protein>
<sequence>MSELGIATDLDTSLLLTRVRLGPHGPIGHVEIRGGRIVSISASPPTDRPDEIFDAGGRTLLPGLTDAHVHLVQWASARRRVDLSGAASAREAADLMAQAARRAPGPGAGEALIGFGFRDALWPDAPHRDLLAWAQDRAVALVSNDLHTAWLGPAALAALGRSGHPTGVLRENEALDAAAQLASTGRALTDAWIGDALRAAAARGVTRLIDFEYADNVTDWARRGAEEELPVRVTCTVYPDHLERAIADGLRTGSVLPGTAGRVDVGPLKLFVDGSLNTRTALCHDPYPGTGGEVPDRGVLLTPPDELQRTMARAAAHGLQSAVHAIGDRANAIALGAFERVGCPGRIEHAQLIDPADLPRFARPDLVVGVQPAHAPDDRDVADHHWGGRTHRAYPYADLLKAGATLEFGSDAPVTPLDPWHGVAAAVHRGGDAERPPWHPEQRIGLDDALLATGAGPGGLQVGRTADLIVTEENPADVAPQELAAMPVHATLLAGRWTHRAD</sequence>
<dbReference type="OrthoDB" id="3173428at2"/>
<evidence type="ECO:0000259" key="1">
    <source>
        <dbReference type="Pfam" id="PF07969"/>
    </source>
</evidence>
<dbReference type="PANTHER" id="PTHR22642:SF2">
    <property type="entry name" value="PROTEIN LONG AFTER FAR-RED 3"/>
    <property type="match status" value="1"/>
</dbReference>
<keyword evidence="2" id="KW-0378">Hydrolase</keyword>
<name>A0A372M7S0_9ACTN</name>
<dbReference type="GO" id="GO:0016810">
    <property type="term" value="F:hydrolase activity, acting on carbon-nitrogen (but not peptide) bonds"/>
    <property type="evidence" value="ECO:0007669"/>
    <property type="project" value="InterPro"/>
</dbReference>
<evidence type="ECO:0000313" key="3">
    <source>
        <dbReference type="Proteomes" id="UP000263094"/>
    </source>
</evidence>
<dbReference type="Gene3D" id="3.10.310.70">
    <property type="match status" value="1"/>
</dbReference>
<comment type="caution">
    <text evidence="2">The sequence shown here is derived from an EMBL/GenBank/DDBJ whole genome shotgun (WGS) entry which is preliminary data.</text>
</comment>
<keyword evidence="3" id="KW-1185">Reference proteome</keyword>
<dbReference type="InterPro" id="IPR032466">
    <property type="entry name" value="Metal_Hydrolase"/>
</dbReference>